<keyword evidence="3" id="KW-1185">Reference proteome</keyword>
<name>A0ABP1S1Y1_9HEXA</name>
<accession>A0ABP1S1Y1</accession>
<dbReference type="Gene3D" id="1.20.5.1200">
    <property type="entry name" value="Alpha-tocopherol transfer"/>
    <property type="match status" value="1"/>
</dbReference>
<gene>
    <name evidence="2" type="ORF">ODALV1_LOCUS28865</name>
</gene>
<feature type="domain" description="CRAL-TRIO" evidence="1">
    <location>
        <begin position="78"/>
        <end position="244"/>
    </location>
</feature>
<dbReference type="Proteomes" id="UP001642540">
    <property type="component" value="Unassembled WGS sequence"/>
</dbReference>
<dbReference type="PRINTS" id="PR00180">
    <property type="entry name" value="CRETINALDHBP"/>
</dbReference>
<proteinExistence type="predicted"/>
<dbReference type="PROSITE" id="PS50191">
    <property type="entry name" value="CRAL_TRIO"/>
    <property type="match status" value="1"/>
</dbReference>
<organism evidence="2 3">
    <name type="scientific">Orchesella dallaii</name>
    <dbReference type="NCBI Taxonomy" id="48710"/>
    <lineage>
        <taxon>Eukaryota</taxon>
        <taxon>Metazoa</taxon>
        <taxon>Ecdysozoa</taxon>
        <taxon>Arthropoda</taxon>
        <taxon>Hexapoda</taxon>
        <taxon>Collembola</taxon>
        <taxon>Entomobryomorpha</taxon>
        <taxon>Entomobryoidea</taxon>
        <taxon>Orchesellidae</taxon>
        <taxon>Orchesellinae</taxon>
        <taxon>Orchesella</taxon>
    </lineage>
</organism>
<dbReference type="Pfam" id="PF00650">
    <property type="entry name" value="CRAL_TRIO"/>
    <property type="match status" value="1"/>
</dbReference>
<dbReference type="InterPro" id="IPR001251">
    <property type="entry name" value="CRAL-TRIO_dom"/>
</dbReference>
<dbReference type="EMBL" id="CAXLJM020000148">
    <property type="protein sequence ID" value="CAL8141813.1"/>
    <property type="molecule type" value="Genomic_DNA"/>
</dbReference>
<dbReference type="Gene3D" id="3.40.525.10">
    <property type="entry name" value="CRAL-TRIO lipid binding domain"/>
    <property type="match status" value="1"/>
</dbReference>
<dbReference type="SUPFAM" id="SSF52087">
    <property type="entry name" value="CRAL/TRIO domain"/>
    <property type="match status" value="1"/>
</dbReference>
<protein>
    <recommendedName>
        <fullName evidence="1">CRAL-TRIO domain-containing protein</fullName>
    </recommendedName>
</protein>
<dbReference type="CDD" id="cd00170">
    <property type="entry name" value="SEC14"/>
    <property type="match status" value="1"/>
</dbReference>
<evidence type="ECO:0000259" key="1">
    <source>
        <dbReference type="PROSITE" id="PS50191"/>
    </source>
</evidence>
<comment type="caution">
    <text evidence="2">The sequence shown here is derived from an EMBL/GenBank/DDBJ whole genome shotgun (WGS) entry which is preliminary data.</text>
</comment>
<sequence length="265" mass="30565">MENATELNHEQEHFIPRLTEDVRNNLRENYQLCIPNECTGFIIRCLRIKDYDVDKASKLVKNFSRSTNQLHDILEKFQPKLYKDLYLNGLFTVLRSRDALGRQVLLFRLGKVDPKAFDFDETSCAAMLMFSYVVGQSIETQRKGIVFVHDLSGFGIQHAKSVRPGRLTQLIGLMQDGSPGRIKGVHLIFHPKMFGVIYHIVKPFLKEKLSKRIHFHGDDLTSLHKHLNPEILPKSLGGIHDEKYAYDLPLVHKLIREETIHKGIP</sequence>
<reference evidence="2 3" key="1">
    <citation type="submission" date="2024-08" db="EMBL/GenBank/DDBJ databases">
        <authorList>
            <person name="Cucini C."/>
            <person name="Frati F."/>
        </authorList>
    </citation>
    <scope>NUCLEOTIDE SEQUENCE [LARGE SCALE GENOMIC DNA]</scope>
</reference>
<dbReference type="SMART" id="SM00516">
    <property type="entry name" value="SEC14"/>
    <property type="match status" value="1"/>
</dbReference>
<dbReference type="InterPro" id="IPR036865">
    <property type="entry name" value="CRAL-TRIO_dom_sf"/>
</dbReference>
<dbReference type="PANTHER" id="PTHR10174:SF130">
    <property type="entry name" value="ALPHA-TOCOPHEROL TRANSFER PROTEIN-LIKE"/>
    <property type="match status" value="1"/>
</dbReference>
<evidence type="ECO:0000313" key="2">
    <source>
        <dbReference type="EMBL" id="CAL8141813.1"/>
    </source>
</evidence>
<dbReference type="PANTHER" id="PTHR10174">
    <property type="entry name" value="ALPHA-TOCOPHEROL TRANSFER PROTEIN-RELATED"/>
    <property type="match status" value="1"/>
</dbReference>
<evidence type="ECO:0000313" key="3">
    <source>
        <dbReference type="Proteomes" id="UP001642540"/>
    </source>
</evidence>